<feature type="compositionally biased region" description="Polar residues" evidence="1">
    <location>
        <begin position="120"/>
        <end position="136"/>
    </location>
</feature>
<dbReference type="AlphaFoldDB" id="A0A163JCE6"/>
<organism evidence="2">
    <name type="scientific">Absidia glauca</name>
    <name type="common">Pin mould</name>
    <dbReference type="NCBI Taxonomy" id="4829"/>
    <lineage>
        <taxon>Eukaryota</taxon>
        <taxon>Fungi</taxon>
        <taxon>Fungi incertae sedis</taxon>
        <taxon>Mucoromycota</taxon>
        <taxon>Mucoromycotina</taxon>
        <taxon>Mucoromycetes</taxon>
        <taxon>Mucorales</taxon>
        <taxon>Cunninghamellaceae</taxon>
        <taxon>Absidia</taxon>
    </lineage>
</organism>
<evidence type="ECO:0000256" key="1">
    <source>
        <dbReference type="SAM" id="MobiDB-lite"/>
    </source>
</evidence>
<proteinExistence type="predicted"/>
<sequence>MNTDLALTVEENNWWNRGDQTLYLLEMVNVVSCAIPNSRANQKNLGRAVELNDEWLTDGGPSPPSAGDLQVLAQKDVEEKGTEYNRAMNNLIRFYFPTSNTRKFIRRHLASLRRQEAARPSSSNGEDVAVTTWNTPPASPDGELEAELEAVTNPFWGAETLYQWVMEE</sequence>
<feature type="region of interest" description="Disordered" evidence="1">
    <location>
        <begin position="115"/>
        <end position="142"/>
    </location>
</feature>
<name>A0A163JCE6_ABSGL</name>
<dbReference type="Proteomes" id="UP000078561">
    <property type="component" value="Unassembled WGS sequence"/>
</dbReference>
<protein>
    <submittedName>
        <fullName evidence="2">Uncharacterized protein</fullName>
    </submittedName>
</protein>
<evidence type="ECO:0000313" key="2">
    <source>
        <dbReference type="EMBL" id="SAL99515.1"/>
    </source>
</evidence>
<evidence type="ECO:0000313" key="3">
    <source>
        <dbReference type="Proteomes" id="UP000078561"/>
    </source>
</evidence>
<dbReference type="EMBL" id="LT552840">
    <property type="protein sequence ID" value="SAL99515.1"/>
    <property type="molecule type" value="Genomic_DNA"/>
</dbReference>
<gene>
    <name evidence="2" type="primary">ABSGL_05149.1 scaffold 6660</name>
</gene>
<reference evidence="2" key="1">
    <citation type="submission" date="2016-04" db="EMBL/GenBank/DDBJ databases">
        <authorList>
            <person name="Evans L.H."/>
            <person name="Alamgir A."/>
            <person name="Owens N."/>
            <person name="Weber N.D."/>
            <person name="Virtaneva K."/>
            <person name="Barbian K."/>
            <person name="Babar A."/>
            <person name="Rosenke K."/>
        </authorList>
    </citation>
    <scope>NUCLEOTIDE SEQUENCE [LARGE SCALE GENOMIC DNA]</scope>
    <source>
        <strain evidence="2">CBS 101.48</strain>
    </source>
</reference>
<dbReference type="InParanoid" id="A0A163JCE6"/>
<keyword evidence="3" id="KW-1185">Reference proteome</keyword>
<accession>A0A163JCE6</accession>